<dbReference type="InterPro" id="IPR050571">
    <property type="entry name" value="Class-IV_PLP-Dep_Aminotrnsfr"/>
</dbReference>
<reference evidence="6 9" key="3">
    <citation type="journal article" date="2018" name="Nat. Biotechnol.">
        <title>A standardized bacterial taxonomy based on genome phylogeny substantially revises the tree of life.</title>
        <authorList>
            <person name="Parks D.H."/>
            <person name="Chuvochina M."/>
            <person name="Waite D.W."/>
            <person name="Rinke C."/>
            <person name="Skarshewski A."/>
            <person name="Chaumeil P.A."/>
            <person name="Hugenholtz P."/>
        </authorList>
    </citation>
    <scope>NUCLEOTIDE SEQUENCE [LARGE SCALE GENOMIC DNA]</scope>
    <source>
        <strain evidence="6">UBA9905</strain>
    </source>
</reference>
<keyword evidence="7" id="KW-0808">Transferase</keyword>
<reference evidence="7" key="1">
    <citation type="journal article" date="2015" name="MBio">
        <title>Genome-resolved metagenomic analysis reveals roles for candidate phyla and other microbial community members in biogeochemical transformations in oil reservoirs.</title>
        <authorList>
            <person name="Hu P."/>
            <person name="Tom L."/>
            <person name="Singh A."/>
            <person name="Thomas B.C."/>
            <person name="Baker B.J."/>
            <person name="Piceno Y.M."/>
            <person name="Andersen G.L."/>
            <person name="Banfield J.F."/>
        </authorList>
    </citation>
    <scope>NUCLEOTIDE SEQUENCE [LARGE SCALE GENOMIC DNA]</scope>
    <source>
        <strain evidence="7">46_70</strain>
    </source>
</reference>
<dbReference type="InterPro" id="IPR018300">
    <property type="entry name" value="Aminotrans_IV_CS"/>
</dbReference>
<dbReference type="CDD" id="cd00449">
    <property type="entry name" value="PLPDE_IV"/>
    <property type="match status" value="1"/>
</dbReference>
<dbReference type="GO" id="GO:0016829">
    <property type="term" value="F:lyase activity"/>
    <property type="evidence" value="ECO:0007669"/>
    <property type="project" value="UniProtKB-KW"/>
</dbReference>
<proteinExistence type="inferred from homology"/>
<keyword evidence="7" id="KW-0456">Lyase</keyword>
<dbReference type="AlphaFoldDB" id="A0A101I9C1"/>
<evidence type="ECO:0000256" key="1">
    <source>
        <dbReference type="ARBA" id="ARBA00001933"/>
    </source>
</evidence>
<evidence type="ECO:0000313" key="6">
    <source>
        <dbReference type="EMBL" id="HCO70124.1"/>
    </source>
</evidence>
<dbReference type="PATRIC" id="fig|1236046.5.peg.1156"/>
<dbReference type="GO" id="GO:0008483">
    <property type="term" value="F:transaminase activity"/>
    <property type="evidence" value="ECO:0007669"/>
    <property type="project" value="UniProtKB-KW"/>
</dbReference>
<evidence type="ECO:0000256" key="2">
    <source>
        <dbReference type="ARBA" id="ARBA00009320"/>
    </source>
</evidence>
<dbReference type="Gene3D" id="3.20.10.10">
    <property type="entry name" value="D-amino Acid Aminotransferase, subunit A, domain 2"/>
    <property type="match status" value="1"/>
</dbReference>
<dbReference type="EMBL" id="LGGW01000009">
    <property type="protein sequence ID" value="KUK91118.1"/>
    <property type="molecule type" value="Genomic_DNA"/>
</dbReference>
<evidence type="ECO:0000256" key="5">
    <source>
        <dbReference type="RuleBase" id="RU004516"/>
    </source>
</evidence>
<dbReference type="Gene3D" id="3.30.470.10">
    <property type="match status" value="1"/>
</dbReference>
<evidence type="ECO:0000256" key="3">
    <source>
        <dbReference type="ARBA" id="ARBA00022898"/>
    </source>
</evidence>
<evidence type="ECO:0000256" key="4">
    <source>
        <dbReference type="RuleBase" id="RU004106"/>
    </source>
</evidence>
<evidence type="ECO:0000313" key="7">
    <source>
        <dbReference type="EMBL" id="KUK91118.1"/>
    </source>
</evidence>
<sequence length="294" mass="32827">MQNYIADQWCDEGSSRISVLIPGVLNSESVYEVVRTYNGLPFAFRKHFDRLKQSANLLGLEVPFTCKELNSIIIEGLERNKAVQTEDFRIRISLMNDVSGSIIAVLFSRLTSASKDIYELGVKISISPFLKPSGEIVDPHLKMPGASWNIRTRKALGDNYDMIILNEKGNLCEGSFSNIFLVLDGSVATPDVQSGVLPGITRDNVIGLCESLEIPVEKRPIPAWELFCADEVFLSHTSVGIAPVRRLEDKVLIEDFTDGMTRLLLDNFEGYIMTEDSNWSGLDEVEPSDYRADI</sequence>
<comment type="caution">
    <text evidence="7">The sequence shown here is derived from an EMBL/GenBank/DDBJ whole genome shotgun (WGS) entry which is preliminary data.</text>
</comment>
<protein>
    <submittedName>
        <fullName evidence="6">Aminotransferase class IV</fullName>
    </submittedName>
    <submittedName>
        <fullName evidence="7">Branched-chain amino acid aminotransferase/4-amino-4-deoxychorismate lyase</fullName>
    </submittedName>
</protein>
<dbReference type="InterPro" id="IPR036038">
    <property type="entry name" value="Aminotransferase-like"/>
</dbReference>
<comment type="similarity">
    <text evidence="2 4">Belongs to the class-IV pyridoxal-phosphate-dependent aminotransferase family.</text>
</comment>
<evidence type="ECO:0000313" key="8">
    <source>
        <dbReference type="Proteomes" id="UP000055014"/>
    </source>
</evidence>
<accession>A0A101I9C1</accession>
<dbReference type="InterPro" id="IPR043131">
    <property type="entry name" value="BCAT-like_N"/>
</dbReference>
<gene>
    <name evidence="6" type="ORF">DIT26_06050</name>
    <name evidence="7" type="ORF">XE02_0220</name>
</gene>
<evidence type="ECO:0000313" key="9">
    <source>
        <dbReference type="Proteomes" id="UP000264215"/>
    </source>
</evidence>
<organism evidence="7 8">
    <name type="scientific">Mesotoga infera</name>
    <dbReference type="NCBI Taxonomy" id="1236046"/>
    <lineage>
        <taxon>Bacteria</taxon>
        <taxon>Thermotogati</taxon>
        <taxon>Thermotogota</taxon>
        <taxon>Thermotogae</taxon>
        <taxon>Kosmotogales</taxon>
        <taxon>Kosmotogaceae</taxon>
        <taxon>Mesotoga</taxon>
    </lineage>
</organism>
<dbReference type="EMBL" id="DQBS01000138">
    <property type="protein sequence ID" value="HCO70124.1"/>
    <property type="molecule type" value="Genomic_DNA"/>
</dbReference>
<name>A0A101I9C1_9BACT</name>
<dbReference type="PANTHER" id="PTHR42743:SF4">
    <property type="entry name" value="BRANCHED-CHAIN-AMINO-ACID AMINOTRANSFERASE-RELATED"/>
    <property type="match status" value="1"/>
</dbReference>
<dbReference type="InterPro" id="IPR001544">
    <property type="entry name" value="Aminotrans_IV"/>
</dbReference>
<comment type="cofactor">
    <cofactor evidence="1 5">
        <name>pyridoxal 5'-phosphate</name>
        <dbReference type="ChEBI" id="CHEBI:597326"/>
    </cofactor>
</comment>
<keyword evidence="3 5" id="KW-0663">Pyridoxal phosphate</keyword>
<dbReference type="GO" id="GO:0046394">
    <property type="term" value="P:carboxylic acid biosynthetic process"/>
    <property type="evidence" value="ECO:0007669"/>
    <property type="project" value="UniProtKB-ARBA"/>
</dbReference>
<dbReference type="InterPro" id="IPR043132">
    <property type="entry name" value="BCAT-like_C"/>
</dbReference>
<dbReference type="Pfam" id="PF01063">
    <property type="entry name" value="Aminotran_4"/>
    <property type="match status" value="1"/>
</dbReference>
<dbReference type="SUPFAM" id="SSF56752">
    <property type="entry name" value="D-aminoacid aminotransferase-like PLP-dependent enzymes"/>
    <property type="match status" value="1"/>
</dbReference>
<dbReference type="PANTHER" id="PTHR42743">
    <property type="entry name" value="AMINO-ACID AMINOTRANSFERASE"/>
    <property type="match status" value="1"/>
</dbReference>
<dbReference type="Proteomes" id="UP000055014">
    <property type="component" value="Unassembled WGS sequence"/>
</dbReference>
<keyword evidence="7" id="KW-0032">Aminotransferase</keyword>
<dbReference type="Proteomes" id="UP000264215">
    <property type="component" value="Unassembled WGS sequence"/>
</dbReference>
<reference evidence="8" key="2">
    <citation type="journal article" date="2015" name="MBio">
        <title>Genome-Resolved Metagenomic Analysis Reveals Roles for Candidate Phyla and Other Microbial Community Members in Biogeochemical Transformations in Oil Reservoirs.</title>
        <authorList>
            <person name="Hu P."/>
            <person name="Tom L."/>
            <person name="Singh A."/>
            <person name="Thomas B.C."/>
            <person name="Baker B.J."/>
            <person name="Piceno Y.M."/>
            <person name="Andersen G.L."/>
            <person name="Banfield J.F."/>
        </authorList>
    </citation>
    <scope>NUCLEOTIDE SEQUENCE [LARGE SCALE GENOMIC DNA]</scope>
</reference>
<dbReference type="PROSITE" id="PS00770">
    <property type="entry name" value="AA_TRANSFER_CLASS_4"/>
    <property type="match status" value="1"/>
</dbReference>